<dbReference type="SUPFAM" id="SSF51735">
    <property type="entry name" value="NAD(P)-binding Rossmann-fold domains"/>
    <property type="match status" value="1"/>
</dbReference>
<dbReference type="InterPro" id="IPR036291">
    <property type="entry name" value="NAD(P)-bd_dom_sf"/>
</dbReference>
<accession>R1G556</accession>
<sequence>AAGDGPVRPAQAAVAVLPVVANQEHLNLDAGTVDLDPAHSPAEAAAVLAAELRSPGTPLVAYRGDQRLVPGHRPAEPAAPP</sequence>
<gene>
    <name evidence="1" type="ORF">H480_20789</name>
</gene>
<dbReference type="Proteomes" id="UP000014139">
    <property type="component" value="Unassembled WGS sequence"/>
</dbReference>
<organism evidence="1 2">
    <name type="scientific">Amycolatopsis vancoresmycina DSM 44592</name>
    <dbReference type="NCBI Taxonomy" id="1292037"/>
    <lineage>
        <taxon>Bacteria</taxon>
        <taxon>Bacillati</taxon>
        <taxon>Actinomycetota</taxon>
        <taxon>Actinomycetes</taxon>
        <taxon>Pseudonocardiales</taxon>
        <taxon>Pseudonocardiaceae</taxon>
        <taxon>Amycolatopsis</taxon>
    </lineage>
</organism>
<protein>
    <submittedName>
        <fullName evidence="1">Beta-ketoacyl synthase</fullName>
    </submittedName>
</protein>
<keyword evidence="2" id="KW-1185">Reference proteome</keyword>
<reference evidence="1 2" key="1">
    <citation type="submission" date="2013-02" db="EMBL/GenBank/DDBJ databases">
        <title>Draft genome sequence of Amycolatopsis vancoresmycina strain DSM 44592T.</title>
        <authorList>
            <person name="Kumar S."/>
            <person name="Kaur N."/>
            <person name="Kaur C."/>
            <person name="Raghava G.P.S."/>
            <person name="Mayilraj S."/>
        </authorList>
    </citation>
    <scope>NUCLEOTIDE SEQUENCE [LARGE SCALE GENOMIC DNA]</scope>
    <source>
        <strain evidence="1 2">DSM 44592</strain>
    </source>
</reference>
<proteinExistence type="predicted"/>
<evidence type="ECO:0000313" key="2">
    <source>
        <dbReference type="Proteomes" id="UP000014139"/>
    </source>
</evidence>
<dbReference type="Gene3D" id="3.40.50.720">
    <property type="entry name" value="NAD(P)-binding Rossmann-like Domain"/>
    <property type="match status" value="1"/>
</dbReference>
<name>R1G556_9PSEU</name>
<dbReference type="EMBL" id="AOUO01000296">
    <property type="protein sequence ID" value="EOD66587.1"/>
    <property type="molecule type" value="Genomic_DNA"/>
</dbReference>
<comment type="caution">
    <text evidence="1">The sequence shown here is derived from an EMBL/GenBank/DDBJ whole genome shotgun (WGS) entry which is preliminary data.</text>
</comment>
<evidence type="ECO:0000313" key="1">
    <source>
        <dbReference type="EMBL" id="EOD66587.1"/>
    </source>
</evidence>
<feature type="non-terminal residue" evidence="1">
    <location>
        <position position="81"/>
    </location>
</feature>
<feature type="non-terminal residue" evidence="1">
    <location>
        <position position="1"/>
    </location>
</feature>
<dbReference type="AlphaFoldDB" id="R1G556"/>
<dbReference type="RefSeq" id="WP_003090429.1">
    <property type="nucleotide sequence ID" value="NZ_AOUO01000296.1"/>
</dbReference>